<dbReference type="PANTHER" id="PTHR30373:SF2">
    <property type="entry name" value="UPF0603 PROTEIN YGCG"/>
    <property type="match status" value="1"/>
</dbReference>
<dbReference type="PANTHER" id="PTHR30373">
    <property type="entry name" value="UPF0603 PROTEIN YGCG"/>
    <property type="match status" value="1"/>
</dbReference>
<dbReference type="Pfam" id="PF04536">
    <property type="entry name" value="TPM_phosphatase"/>
    <property type="match status" value="1"/>
</dbReference>
<dbReference type="EMBL" id="FNQY01000013">
    <property type="protein sequence ID" value="SEA31719.1"/>
    <property type="molecule type" value="Genomic_DNA"/>
</dbReference>
<keyword evidence="1" id="KW-0812">Transmembrane</keyword>
<keyword evidence="4" id="KW-1185">Reference proteome</keyword>
<dbReference type="Proteomes" id="UP000199041">
    <property type="component" value="Unassembled WGS sequence"/>
</dbReference>
<gene>
    <name evidence="3" type="ORF">SAMN05192529_11397</name>
</gene>
<organism evidence="3 4">
    <name type="scientific">Arachidicoccus rhizosphaerae</name>
    <dbReference type="NCBI Taxonomy" id="551991"/>
    <lineage>
        <taxon>Bacteria</taxon>
        <taxon>Pseudomonadati</taxon>
        <taxon>Bacteroidota</taxon>
        <taxon>Chitinophagia</taxon>
        <taxon>Chitinophagales</taxon>
        <taxon>Chitinophagaceae</taxon>
        <taxon>Arachidicoccus</taxon>
    </lineage>
</organism>
<feature type="domain" description="TPM" evidence="2">
    <location>
        <begin position="45"/>
        <end position="170"/>
    </location>
</feature>
<feature type="transmembrane region" description="Helical" evidence="1">
    <location>
        <begin position="187"/>
        <end position="206"/>
    </location>
</feature>
<evidence type="ECO:0000256" key="1">
    <source>
        <dbReference type="SAM" id="Phobius"/>
    </source>
</evidence>
<keyword evidence="1" id="KW-1133">Transmembrane helix</keyword>
<name>A0A1H4A6T3_9BACT</name>
<dbReference type="AlphaFoldDB" id="A0A1H4A6T3"/>
<proteinExistence type="predicted"/>
<evidence type="ECO:0000313" key="4">
    <source>
        <dbReference type="Proteomes" id="UP000199041"/>
    </source>
</evidence>
<dbReference type="STRING" id="551991.SAMN05192529_11397"/>
<keyword evidence="1" id="KW-0472">Membrane</keyword>
<reference evidence="3 4" key="1">
    <citation type="submission" date="2016-10" db="EMBL/GenBank/DDBJ databases">
        <authorList>
            <person name="de Groot N.N."/>
        </authorList>
    </citation>
    <scope>NUCLEOTIDE SEQUENCE [LARGE SCALE GENOMIC DNA]</scope>
    <source>
        <strain evidence="3 4">Vu-144</strain>
    </source>
</reference>
<evidence type="ECO:0000259" key="2">
    <source>
        <dbReference type="Pfam" id="PF04536"/>
    </source>
</evidence>
<dbReference type="InterPro" id="IPR007621">
    <property type="entry name" value="TPM_dom"/>
</dbReference>
<dbReference type="Gene3D" id="3.10.310.50">
    <property type="match status" value="1"/>
</dbReference>
<dbReference type="RefSeq" id="WP_244518892.1">
    <property type="nucleotide sequence ID" value="NZ_FNQY01000013.1"/>
</dbReference>
<accession>A0A1H4A6T3</accession>
<protein>
    <recommendedName>
        <fullName evidence="2">TPM domain-containing protein</fullName>
    </recommendedName>
</protein>
<sequence length="273" mass="28381">MSFSFPYTIRRFFLVLLCMVTFFSARSFGQDPAILPVPNPPRLLVDKAGALIPEQAEILENKLVAFDDSTSNQISVVIIPTLNGYPIEEYATRLYRAWGIGGKKNNNGVLLLIALNDRQVKIEIGYGLEGAITDVQSKSIIENDIAPYFRKGDQENYYRGIDQAINSLEKAAVGEYKVPRDTSDDSGGSAIVFFIILAIVIFILIASKGGGGGGGVASHGGWSNILLPMILGNAMGRGSGGGGFGGGFGGGGGGGFGGFGGGSSGGGGASGGW</sequence>
<evidence type="ECO:0000313" key="3">
    <source>
        <dbReference type="EMBL" id="SEA31719.1"/>
    </source>
</evidence>